<dbReference type="Gene3D" id="1.25.40.10">
    <property type="entry name" value="Tetratricopeptide repeat domain"/>
    <property type="match status" value="4"/>
</dbReference>
<dbReference type="SMART" id="SM00028">
    <property type="entry name" value="TPR"/>
    <property type="match status" value="18"/>
</dbReference>
<dbReference type="SUPFAM" id="SSF48452">
    <property type="entry name" value="TPR-like"/>
    <property type="match status" value="5"/>
</dbReference>
<feature type="repeat" description="TPR" evidence="1">
    <location>
        <begin position="137"/>
        <end position="170"/>
    </location>
</feature>
<comment type="caution">
    <text evidence="2">The sequence shown here is derived from an EMBL/GenBank/DDBJ whole genome shotgun (WGS) entry which is preliminary data.</text>
</comment>
<dbReference type="NCBIfam" id="TIGR02917">
    <property type="entry name" value="PEP_TPR_lipo"/>
    <property type="match status" value="1"/>
</dbReference>
<dbReference type="EMBL" id="PZKC01000004">
    <property type="protein sequence ID" value="PTD96930.1"/>
    <property type="molecule type" value="Genomic_DNA"/>
</dbReference>
<dbReference type="AlphaFoldDB" id="A0A2T4IGM9"/>
<name>A0A2T4IGM9_9RHOO</name>
<dbReference type="Pfam" id="PF13432">
    <property type="entry name" value="TPR_16"/>
    <property type="match status" value="5"/>
</dbReference>
<reference evidence="2 3" key="1">
    <citation type="submission" date="2018-03" db="EMBL/GenBank/DDBJ databases">
        <authorList>
            <person name="Keele B.F."/>
        </authorList>
    </citation>
    <scope>NUCLEOTIDE SEQUENCE [LARGE SCALE GENOMIC DNA]</scope>
    <source>
        <strain evidence="2 3">D20</strain>
    </source>
</reference>
<keyword evidence="3" id="KW-1185">Reference proteome</keyword>
<organism evidence="2 3">
    <name type="scientific">Pseudothauera lacus</name>
    <dbReference type="NCBI Taxonomy" id="2136175"/>
    <lineage>
        <taxon>Bacteria</taxon>
        <taxon>Pseudomonadati</taxon>
        <taxon>Pseudomonadota</taxon>
        <taxon>Betaproteobacteria</taxon>
        <taxon>Rhodocyclales</taxon>
        <taxon>Zoogloeaceae</taxon>
        <taxon>Pseudothauera</taxon>
    </lineage>
</organism>
<proteinExistence type="predicted"/>
<dbReference type="PROSITE" id="PS50005">
    <property type="entry name" value="TPR"/>
    <property type="match status" value="3"/>
</dbReference>
<dbReference type="PANTHER" id="PTHR12558:SF13">
    <property type="entry name" value="CELL DIVISION CYCLE PROTEIN 27 HOMOLOG"/>
    <property type="match status" value="1"/>
</dbReference>
<accession>A0A2T4IGM9</accession>
<feature type="repeat" description="TPR" evidence="1">
    <location>
        <begin position="476"/>
        <end position="509"/>
    </location>
</feature>
<dbReference type="PANTHER" id="PTHR12558">
    <property type="entry name" value="CELL DIVISION CYCLE 16,23,27"/>
    <property type="match status" value="1"/>
</dbReference>
<evidence type="ECO:0000313" key="2">
    <source>
        <dbReference type="EMBL" id="PTD96930.1"/>
    </source>
</evidence>
<protein>
    <submittedName>
        <fullName evidence="2">PEP-CTERM system TPR-repeat protein PrsT</fullName>
    </submittedName>
</protein>
<evidence type="ECO:0000256" key="1">
    <source>
        <dbReference type="PROSITE-ProRule" id="PRU00339"/>
    </source>
</evidence>
<dbReference type="Proteomes" id="UP000241193">
    <property type="component" value="Unassembled WGS sequence"/>
</dbReference>
<dbReference type="Pfam" id="PF14559">
    <property type="entry name" value="TPR_19"/>
    <property type="match status" value="3"/>
</dbReference>
<dbReference type="InterPro" id="IPR011990">
    <property type="entry name" value="TPR-like_helical_dom_sf"/>
</dbReference>
<feature type="repeat" description="TPR" evidence="1">
    <location>
        <begin position="375"/>
        <end position="408"/>
    </location>
</feature>
<dbReference type="InterPro" id="IPR019734">
    <property type="entry name" value="TPR_rpt"/>
</dbReference>
<gene>
    <name evidence="2" type="primary">prsT</name>
    <name evidence="2" type="ORF">C8261_05865</name>
</gene>
<keyword evidence="1" id="KW-0802">TPR repeat</keyword>
<sequence length="930" mass="99491">MTVPASAFPRRTPLRPLLVAALVASLLGGCSDSPEKMLASARGYLASQDLQAASIQLKNALQKDGSLAEARFLLGQVNLQLGDVPGAVKELQRAEELGYPAEQVSPWLVRALVQSAEFDRVIERYASVTLADANAQATVLSGLGQAYLAKASLQPARTAYEGALAADPDNLVARIGLARTKFFAGDLDGAEADVEAVLGSDPKAFEAHVLKVDVMLARQRPEAAIDALRAALELDPAQLPVRYELANLLLRMDRIDEARAEVEQMKRTAPDSPSTLYLQASLDFRDGRIAESRDAVLKSLERAPNFLPGQLLAGTTLFRLNEHVTAQVHLNKVLERMPGQVQALRLLGLSLLATAQPGRALEVVRPLIDANADDPASLTVIGQVQLANGNFDGAAESFARATRLDPDSAEARMRLGVARLARGDAAAFADLEAATVLDPDGAQADTALVLAHLRANNFDAALRAVDTLLSRHPQNAEAHNLKGGVMLARRDFGAARASFDEALRLRPDLLAAVINLARVDVAEQQTEAAVARFEAFIKANPRNIDAYLAAAELKQISGASDADILSTLERAAAAAPAALPPKLALVRHHLRVRDTRRALAVAQEAAAANNNDPGAVEALARAQFAHGEHQQALSSYGRLTSLLPQSPAPHVEMAGVHWAMKDVAGTEQALRRALAVRADFAEANRRLLAILLEQQREDDALVHARAMQRVKGAELPGVVAEGDILARKGEWPAAAAAYARALQLNRNGELLAKQHAALLRAGRNAEGERLLGEWLRSEPRDVVVRSYLAERALAERRLQDARRIYREILAIAPDSALVLNNLAWVAGQLGDADAVELAERALALAPDNPAILDTLGVLQVERGQVDQGLANLNRAVSLAPALGQLRLSLAKAYLGLGRKDEARRELDTVLQQSAAGTPLHTEATALRGGL</sequence>
<dbReference type="OrthoDB" id="5290951at2"/>
<dbReference type="InterPro" id="IPR014266">
    <property type="entry name" value="PEP-CTERM_TPR_PrsT"/>
</dbReference>
<evidence type="ECO:0000313" key="3">
    <source>
        <dbReference type="Proteomes" id="UP000241193"/>
    </source>
</evidence>
<reference evidence="2 3" key="2">
    <citation type="submission" date="2018-04" db="EMBL/GenBank/DDBJ databases">
        <title>Thauera lacus sp. nov., isolated from an saline lake in Inner Mongolia, China.</title>
        <authorList>
            <person name="Liang Q.-Y."/>
        </authorList>
    </citation>
    <scope>NUCLEOTIDE SEQUENCE [LARGE SCALE GENOMIC DNA]</scope>
    <source>
        <strain evidence="2 3">D20</strain>
    </source>
</reference>